<dbReference type="Pfam" id="PF00903">
    <property type="entry name" value="Glyoxalase"/>
    <property type="match status" value="1"/>
</dbReference>
<dbReference type="PROSITE" id="PS51819">
    <property type="entry name" value="VOC"/>
    <property type="match status" value="1"/>
</dbReference>
<dbReference type="RefSeq" id="WP_369227450.1">
    <property type="nucleotide sequence ID" value="NZ_CP163441.1"/>
</dbReference>
<accession>A0AB39R4W9</accession>
<evidence type="ECO:0000256" key="2">
    <source>
        <dbReference type="SAM" id="MobiDB-lite"/>
    </source>
</evidence>
<dbReference type="GO" id="GO:0004493">
    <property type="term" value="F:methylmalonyl-CoA epimerase activity"/>
    <property type="evidence" value="ECO:0007669"/>
    <property type="project" value="TreeGrafter"/>
</dbReference>
<dbReference type="Gene3D" id="3.10.180.10">
    <property type="entry name" value="2,3-Dihydroxybiphenyl 1,2-Dioxygenase, domain 1"/>
    <property type="match status" value="1"/>
</dbReference>
<dbReference type="InterPro" id="IPR029068">
    <property type="entry name" value="Glyas_Bleomycin-R_OHBP_Dase"/>
</dbReference>
<dbReference type="GO" id="GO:0046872">
    <property type="term" value="F:metal ion binding"/>
    <property type="evidence" value="ECO:0007669"/>
    <property type="project" value="UniProtKB-KW"/>
</dbReference>
<dbReference type="PANTHER" id="PTHR43048:SF5">
    <property type="entry name" value="BLR5325 PROTEIN"/>
    <property type="match status" value="1"/>
</dbReference>
<dbReference type="EMBL" id="CP163441">
    <property type="protein sequence ID" value="XDQ48725.1"/>
    <property type="molecule type" value="Genomic_DNA"/>
</dbReference>
<name>A0AB39R4W9_9ACTN</name>
<sequence>MHARLDHVGLNVRDLAAQLAWYRAAFGLRTVFEFHLDGPGLTGVVLEHPHGWRLELLARPGSVPGLRAPDPMTAVLTEGYGHFAVTTPELDPVYVALTALGAGEVLAPGPSPEPGVRMAWVKDPEGNLIELIERGEPGEHGELAEAEDRGTTVNP</sequence>
<evidence type="ECO:0000256" key="1">
    <source>
        <dbReference type="ARBA" id="ARBA00022723"/>
    </source>
</evidence>
<proteinExistence type="predicted"/>
<organism evidence="4">
    <name type="scientific">Streptomyces sp. R39</name>
    <dbReference type="NCBI Taxonomy" id="3238631"/>
    <lineage>
        <taxon>Bacteria</taxon>
        <taxon>Bacillati</taxon>
        <taxon>Actinomycetota</taxon>
        <taxon>Actinomycetes</taxon>
        <taxon>Kitasatosporales</taxon>
        <taxon>Streptomycetaceae</taxon>
        <taxon>Streptomyces</taxon>
    </lineage>
</organism>
<dbReference type="CDD" id="cd06587">
    <property type="entry name" value="VOC"/>
    <property type="match status" value="1"/>
</dbReference>
<evidence type="ECO:0000313" key="4">
    <source>
        <dbReference type="EMBL" id="XDQ48725.1"/>
    </source>
</evidence>
<dbReference type="GO" id="GO:0046491">
    <property type="term" value="P:L-methylmalonyl-CoA metabolic process"/>
    <property type="evidence" value="ECO:0007669"/>
    <property type="project" value="TreeGrafter"/>
</dbReference>
<dbReference type="InterPro" id="IPR051785">
    <property type="entry name" value="MMCE/EMCE_epimerase"/>
</dbReference>
<feature type="region of interest" description="Disordered" evidence="2">
    <location>
        <begin position="133"/>
        <end position="155"/>
    </location>
</feature>
<evidence type="ECO:0000259" key="3">
    <source>
        <dbReference type="PROSITE" id="PS51819"/>
    </source>
</evidence>
<dbReference type="SUPFAM" id="SSF54593">
    <property type="entry name" value="Glyoxalase/Bleomycin resistance protein/Dihydroxybiphenyl dioxygenase"/>
    <property type="match status" value="1"/>
</dbReference>
<reference evidence="4" key="1">
    <citation type="submission" date="2024-07" db="EMBL/GenBank/DDBJ databases">
        <authorList>
            <person name="Yu S.T."/>
        </authorList>
    </citation>
    <scope>NUCLEOTIDE SEQUENCE</scope>
    <source>
        <strain evidence="4">R39</strain>
    </source>
</reference>
<dbReference type="AlphaFoldDB" id="A0AB39R4W9"/>
<dbReference type="InterPro" id="IPR004360">
    <property type="entry name" value="Glyas_Fos-R_dOase_dom"/>
</dbReference>
<dbReference type="InterPro" id="IPR037523">
    <property type="entry name" value="VOC_core"/>
</dbReference>
<protein>
    <submittedName>
        <fullName evidence="4">VOC family protein</fullName>
    </submittedName>
</protein>
<dbReference type="PANTHER" id="PTHR43048">
    <property type="entry name" value="METHYLMALONYL-COA EPIMERASE"/>
    <property type="match status" value="1"/>
</dbReference>
<keyword evidence="1" id="KW-0479">Metal-binding</keyword>
<feature type="domain" description="VOC" evidence="3">
    <location>
        <begin position="4"/>
        <end position="134"/>
    </location>
</feature>
<gene>
    <name evidence="4" type="ORF">AB5J52_44300</name>
</gene>